<dbReference type="OrthoDB" id="2064916at2"/>
<reference evidence="3 4" key="1">
    <citation type="journal article" date="2019" name="Gut">
        <title>Antibiotics-induced monodominance of a novel gut bacterial order.</title>
        <authorList>
            <person name="Hildebrand F."/>
            <person name="Moitinho-Silva L."/>
            <person name="Blasche S."/>
            <person name="Jahn M.T."/>
            <person name="Gossmann T.I."/>
            <person name="Heuerta-Cepas J."/>
            <person name="Hercog R."/>
            <person name="Luetge M."/>
            <person name="Bahram M."/>
            <person name="Pryszlak A."/>
            <person name="Alves R.J."/>
            <person name="Waszak S.M."/>
            <person name="Zhu A."/>
            <person name="Ye L."/>
            <person name="Costea P.I."/>
            <person name="Aalvink S."/>
            <person name="Belzer C."/>
            <person name="Forslund S.K."/>
            <person name="Sunagawa S."/>
            <person name="Hentschel U."/>
            <person name="Merten C."/>
            <person name="Patil K.R."/>
            <person name="Benes V."/>
            <person name="Bork P."/>
        </authorList>
    </citation>
    <scope>NUCLEOTIDE SEQUENCE [LARGE SCALE GENOMIC DNA]</scope>
    <source>
        <strain evidence="3 4">HDS1380</strain>
    </source>
</reference>
<dbReference type="InterPro" id="IPR010982">
    <property type="entry name" value="Lambda_DNA-bd_dom_sf"/>
</dbReference>
<dbReference type="SMART" id="SM00530">
    <property type="entry name" value="HTH_XRE"/>
    <property type="match status" value="1"/>
</dbReference>
<dbReference type="PANTHER" id="PTHR46558">
    <property type="entry name" value="TRACRIPTIONAL REGULATORY PROTEIN-RELATED-RELATED"/>
    <property type="match status" value="1"/>
</dbReference>
<dbReference type="GO" id="GO:0003677">
    <property type="term" value="F:DNA binding"/>
    <property type="evidence" value="ECO:0007669"/>
    <property type="project" value="UniProtKB-KW"/>
</dbReference>
<organism evidence="3 4">
    <name type="scientific">Candidatus Borkfalkia ceftriaxoniphila</name>
    <dbReference type="NCBI Taxonomy" id="2508949"/>
    <lineage>
        <taxon>Bacteria</taxon>
        <taxon>Bacillati</taxon>
        <taxon>Bacillota</taxon>
        <taxon>Clostridia</taxon>
        <taxon>Christensenellales</taxon>
        <taxon>Christensenellaceae</taxon>
        <taxon>Candidatus Borkfalkia</taxon>
    </lineage>
</organism>
<protein>
    <submittedName>
        <fullName evidence="3">XRE family transcriptional regulator</fullName>
    </submittedName>
</protein>
<evidence type="ECO:0000313" key="4">
    <source>
        <dbReference type="Proteomes" id="UP000291269"/>
    </source>
</evidence>
<sequence>MYGDRLKIIRTEKGLSQSEFAKMFETSQRNISRYEREQLDLSTDFIVRVCKTFDISADYLLGLKDY</sequence>
<comment type="caution">
    <text evidence="3">The sequence shown here is derived from an EMBL/GenBank/DDBJ whole genome shotgun (WGS) entry which is preliminary data.</text>
</comment>
<evidence type="ECO:0000313" key="3">
    <source>
        <dbReference type="EMBL" id="RXZ61243.1"/>
    </source>
</evidence>
<keyword evidence="4" id="KW-1185">Reference proteome</keyword>
<dbReference type="EMBL" id="SDOZ01000002">
    <property type="protein sequence ID" value="RXZ61243.1"/>
    <property type="molecule type" value="Genomic_DNA"/>
</dbReference>
<dbReference type="CDD" id="cd00093">
    <property type="entry name" value="HTH_XRE"/>
    <property type="match status" value="1"/>
</dbReference>
<dbReference type="PANTHER" id="PTHR46558:SF11">
    <property type="entry name" value="HTH-TYPE TRANSCRIPTIONAL REGULATOR XRE"/>
    <property type="match status" value="1"/>
</dbReference>
<dbReference type="Pfam" id="PF01381">
    <property type="entry name" value="HTH_3"/>
    <property type="match status" value="1"/>
</dbReference>
<dbReference type="Proteomes" id="UP000291269">
    <property type="component" value="Unassembled WGS sequence"/>
</dbReference>
<gene>
    <name evidence="3" type="ORF">ESZ91_02345</name>
</gene>
<dbReference type="PROSITE" id="PS50943">
    <property type="entry name" value="HTH_CROC1"/>
    <property type="match status" value="1"/>
</dbReference>
<name>A0A4Q2KCW3_9FIRM</name>
<dbReference type="AlphaFoldDB" id="A0A4Q2KCW3"/>
<evidence type="ECO:0000256" key="1">
    <source>
        <dbReference type="ARBA" id="ARBA00023125"/>
    </source>
</evidence>
<evidence type="ECO:0000259" key="2">
    <source>
        <dbReference type="PROSITE" id="PS50943"/>
    </source>
</evidence>
<keyword evidence="1" id="KW-0238">DNA-binding</keyword>
<feature type="domain" description="HTH cro/C1-type" evidence="2">
    <location>
        <begin position="6"/>
        <end position="60"/>
    </location>
</feature>
<accession>A0A4Q2KCW3</accession>
<proteinExistence type="predicted"/>
<dbReference type="SUPFAM" id="SSF47413">
    <property type="entry name" value="lambda repressor-like DNA-binding domains"/>
    <property type="match status" value="1"/>
</dbReference>
<dbReference type="Gene3D" id="1.10.260.40">
    <property type="entry name" value="lambda repressor-like DNA-binding domains"/>
    <property type="match status" value="1"/>
</dbReference>
<dbReference type="RefSeq" id="WP_129223736.1">
    <property type="nucleotide sequence ID" value="NZ_SDOZ01000002.1"/>
</dbReference>
<dbReference type="InterPro" id="IPR001387">
    <property type="entry name" value="Cro/C1-type_HTH"/>
</dbReference>